<feature type="region of interest" description="Disordered" evidence="1">
    <location>
        <begin position="40"/>
        <end position="104"/>
    </location>
</feature>
<dbReference type="EMBL" id="KQ976641">
    <property type="protein sequence ID" value="KYM78793.1"/>
    <property type="molecule type" value="Genomic_DNA"/>
</dbReference>
<protein>
    <submittedName>
        <fullName evidence="2">Uncharacterized protein</fullName>
    </submittedName>
</protein>
<evidence type="ECO:0000313" key="3">
    <source>
        <dbReference type="Proteomes" id="UP000078540"/>
    </source>
</evidence>
<gene>
    <name evidence="2" type="ORF">ALC53_10847</name>
</gene>
<feature type="compositionally biased region" description="Low complexity" evidence="1">
    <location>
        <begin position="73"/>
        <end position="89"/>
    </location>
</feature>
<feature type="region of interest" description="Disordered" evidence="1">
    <location>
        <begin position="1"/>
        <end position="27"/>
    </location>
</feature>
<accession>A0A195B2U0</accession>
<evidence type="ECO:0000256" key="1">
    <source>
        <dbReference type="SAM" id="MobiDB-lite"/>
    </source>
</evidence>
<dbReference type="AlphaFoldDB" id="A0A195B2U0"/>
<proteinExistence type="predicted"/>
<evidence type="ECO:0000313" key="2">
    <source>
        <dbReference type="EMBL" id="KYM78793.1"/>
    </source>
</evidence>
<name>A0A195B2U0_9HYME</name>
<sequence length="153" mass="16127">MLSCAGLSAGVEPGEGEALNGEAESGSKVARIYRSPSLLQPSLSPTLRVPEAASKELSYPRAAHTDFPPSSPFPSTTITLSSSTPASASSPPPELTPSLVVTPPTRAPVYLSGHMVGEAVLRRVADRRRETDDSLIHRPPVTSAYLITTSNYE</sequence>
<reference evidence="2 3" key="1">
    <citation type="submission" date="2015-09" db="EMBL/GenBank/DDBJ databases">
        <title>Atta colombica WGS genome.</title>
        <authorList>
            <person name="Nygaard S."/>
            <person name="Hu H."/>
            <person name="Boomsma J."/>
            <person name="Zhang G."/>
        </authorList>
    </citation>
    <scope>NUCLEOTIDE SEQUENCE [LARGE SCALE GENOMIC DNA]</scope>
    <source>
        <strain evidence="2">Treedump-2</strain>
        <tissue evidence="2">Whole body</tissue>
    </source>
</reference>
<dbReference type="Proteomes" id="UP000078540">
    <property type="component" value="Unassembled WGS sequence"/>
</dbReference>
<keyword evidence="3" id="KW-1185">Reference proteome</keyword>
<organism evidence="2 3">
    <name type="scientific">Atta colombica</name>
    <dbReference type="NCBI Taxonomy" id="520822"/>
    <lineage>
        <taxon>Eukaryota</taxon>
        <taxon>Metazoa</taxon>
        <taxon>Ecdysozoa</taxon>
        <taxon>Arthropoda</taxon>
        <taxon>Hexapoda</taxon>
        <taxon>Insecta</taxon>
        <taxon>Pterygota</taxon>
        <taxon>Neoptera</taxon>
        <taxon>Endopterygota</taxon>
        <taxon>Hymenoptera</taxon>
        <taxon>Apocrita</taxon>
        <taxon>Aculeata</taxon>
        <taxon>Formicoidea</taxon>
        <taxon>Formicidae</taxon>
        <taxon>Myrmicinae</taxon>
        <taxon>Atta</taxon>
    </lineage>
</organism>